<dbReference type="Gene3D" id="2.80.10.50">
    <property type="match status" value="1"/>
</dbReference>
<dbReference type="SUPFAM" id="SSF49785">
    <property type="entry name" value="Galactose-binding domain-like"/>
    <property type="match status" value="1"/>
</dbReference>
<gene>
    <name evidence="2" type="ORF">B0I08_102259</name>
</gene>
<dbReference type="InterPro" id="IPR035992">
    <property type="entry name" value="Ricin_B-like_lectins"/>
</dbReference>
<evidence type="ECO:0000256" key="1">
    <source>
        <dbReference type="SAM" id="SignalP"/>
    </source>
</evidence>
<evidence type="ECO:0008006" key="4">
    <source>
        <dbReference type="Google" id="ProtNLM"/>
    </source>
</evidence>
<dbReference type="SUPFAM" id="SSF50370">
    <property type="entry name" value="Ricin B-like lectins"/>
    <property type="match status" value="1"/>
</dbReference>
<proteinExistence type="predicted"/>
<dbReference type="EMBL" id="PVTL01000002">
    <property type="protein sequence ID" value="PRY69583.1"/>
    <property type="molecule type" value="Genomic_DNA"/>
</dbReference>
<evidence type="ECO:0000313" key="2">
    <source>
        <dbReference type="EMBL" id="PRY69583.1"/>
    </source>
</evidence>
<evidence type="ECO:0000313" key="3">
    <source>
        <dbReference type="Proteomes" id="UP000237983"/>
    </source>
</evidence>
<protein>
    <recommendedName>
        <fullName evidence="4">Ricin-type beta-trefoil lectin protein</fullName>
    </recommendedName>
</protein>
<feature type="signal peptide" evidence="1">
    <location>
        <begin position="1"/>
        <end position="20"/>
    </location>
</feature>
<reference evidence="2 3" key="1">
    <citation type="submission" date="2018-03" db="EMBL/GenBank/DDBJ databases">
        <title>Genomic Encyclopedia of Type Strains, Phase III (KMG-III): the genomes of soil and plant-associated and newly described type strains.</title>
        <authorList>
            <person name="Whitman W."/>
        </authorList>
    </citation>
    <scope>NUCLEOTIDE SEQUENCE [LARGE SCALE GENOMIC DNA]</scope>
    <source>
        <strain evidence="2 3">CGMCC 1.12484</strain>
    </source>
</reference>
<keyword evidence="3" id="KW-1185">Reference proteome</keyword>
<keyword evidence="1" id="KW-0732">Signal</keyword>
<comment type="caution">
    <text evidence="2">The sequence shown here is derived from an EMBL/GenBank/DDBJ whole genome shotgun (WGS) entry which is preliminary data.</text>
</comment>
<dbReference type="InterPro" id="IPR008979">
    <property type="entry name" value="Galactose-bd-like_sf"/>
</dbReference>
<dbReference type="AlphaFoldDB" id="A0A2T0VHN3"/>
<dbReference type="CDD" id="cd00161">
    <property type="entry name" value="beta-trefoil_Ricin-like"/>
    <property type="match status" value="1"/>
</dbReference>
<name>A0A2T0VHN3_9MICO</name>
<feature type="chain" id="PRO_5038421272" description="Ricin-type beta-trefoil lectin protein" evidence="1">
    <location>
        <begin position="21"/>
        <end position="522"/>
    </location>
</feature>
<dbReference type="Proteomes" id="UP000237983">
    <property type="component" value="Unassembled WGS sequence"/>
</dbReference>
<sequence>MRTTNRRTLRTLTVITSAFALVLGVSAPVSVPAAMAVTEPEGVGTPQRFLVENVHAAGKVLEIGNERAQLTGPAGDAPAAAAIFARATAPADITAQVITAYPVTGKSATYVFANQDGEVLVRNANDSLNFRYLSVSTIDITAAALDPYAQWAAVDAGAGSVYLQNVQPDPSGRIAALDMYDWKTDDGSQIQTYDAGTAAVQKWMLRSLTPEVAKYSGRTESGTVPTPPTERTARYSWGATVALASITWNMPDPTVWATDGTVTIEGTGLGLFGEKVALSADYLVGSLGAAVDSAISGHVGITVKQLRMLEPTHVQRTISGSSTTISSPVSWDWAGITDAATAQAGTFTVPAAASSGFTASLVVTIVATDEVNIARGSGIHFGALFGEGSTLNDGNRDRAGFSDWRSGGAINRVNPNKVMYFFDQPQQITGVAVFDRGTDAKLNVGTATVQYRNLTGGWVDLPVKDLAWPYVNSTPQLELTVESEPVLATGARVVITAKSTATWMSLSEFEVYGPQLAPTATR</sequence>
<accession>A0A2T0VHN3</accession>
<organism evidence="2 3">
    <name type="scientific">Glaciihabitans tibetensis</name>
    <dbReference type="NCBI Taxonomy" id="1266600"/>
    <lineage>
        <taxon>Bacteria</taxon>
        <taxon>Bacillati</taxon>
        <taxon>Actinomycetota</taxon>
        <taxon>Actinomycetes</taxon>
        <taxon>Micrococcales</taxon>
        <taxon>Microbacteriaceae</taxon>
        <taxon>Glaciihabitans</taxon>
    </lineage>
</organism>
<dbReference type="Gene3D" id="2.60.120.260">
    <property type="entry name" value="Galactose-binding domain-like"/>
    <property type="match status" value="1"/>
</dbReference>